<keyword evidence="1" id="KW-0472">Membrane</keyword>
<protein>
    <submittedName>
        <fullName evidence="2">Uncharacterized protein</fullName>
    </submittedName>
</protein>
<gene>
    <name evidence="2" type="ORF">WAE96_15885</name>
</gene>
<feature type="transmembrane region" description="Helical" evidence="1">
    <location>
        <begin position="88"/>
        <end position="110"/>
    </location>
</feature>
<dbReference type="EMBL" id="JBAWKS010000002">
    <property type="protein sequence ID" value="MEI4551154.1"/>
    <property type="molecule type" value="Genomic_DNA"/>
</dbReference>
<accession>A0ABU8EW03</accession>
<name>A0ABU8EW03_9GAMM</name>
<feature type="transmembrane region" description="Helical" evidence="1">
    <location>
        <begin position="157"/>
        <end position="184"/>
    </location>
</feature>
<feature type="transmembrane region" description="Helical" evidence="1">
    <location>
        <begin position="50"/>
        <end position="68"/>
    </location>
</feature>
<feature type="transmembrane region" description="Helical" evidence="1">
    <location>
        <begin position="20"/>
        <end position="43"/>
    </location>
</feature>
<reference evidence="2 3" key="1">
    <citation type="submission" date="2023-12" db="EMBL/GenBank/DDBJ databases">
        <title>Friends and Foes: Symbiotic and Algicidal bacterial influence on Karenia brevis blooms.</title>
        <authorList>
            <person name="Fei C."/>
            <person name="Mohamed A.R."/>
            <person name="Booker A."/>
            <person name="Arshad M."/>
            <person name="Klass S."/>
            <person name="Ahn S."/>
            <person name="Gilbert P.M."/>
            <person name="Heil C.A."/>
            <person name="Martinez J.M."/>
            <person name="Amin S.A."/>
        </authorList>
    </citation>
    <scope>NUCLEOTIDE SEQUENCE [LARGE SCALE GENOMIC DNA]</scope>
    <source>
        <strain evidence="2 3">CE15</strain>
    </source>
</reference>
<comment type="caution">
    <text evidence="2">The sequence shown here is derived from an EMBL/GenBank/DDBJ whole genome shotgun (WGS) entry which is preliminary data.</text>
</comment>
<organism evidence="2 3">
    <name type="scientific">Pseudoalteromonas spongiae</name>
    <dbReference type="NCBI Taxonomy" id="298657"/>
    <lineage>
        <taxon>Bacteria</taxon>
        <taxon>Pseudomonadati</taxon>
        <taxon>Pseudomonadota</taxon>
        <taxon>Gammaproteobacteria</taxon>
        <taxon>Alteromonadales</taxon>
        <taxon>Pseudoalteromonadaceae</taxon>
        <taxon>Pseudoalteromonas</taxon>
    </lineage>
</organism>
<keyword evidence="1" id="KW-0812">Transmembrane</keyword>
<keyword evidence="3" id="KW-1185">Reference proteome</keyword>
<sequence length="197" mass="22136">MYESFVDWYWSIFGVGENNVAFGSQIAALYSWLMLLAAGLTYLKYLKQQVPKFVCFAFAIVALSYSSTDLLMAGVNDFYRYFDEGDSFRAIAVSYTLLDSLTAILVMLVVQRMCKQANPFLDAVDIMVMILLYNGAAHFLVNGYYMVVEQGSVDWIAMLYSATIIITDGVLVLVMFFPALGCWLKNISLRTQLKSAS</sequence>
<evidence type="ECO:0000313" key="3">
    <source>
        <dbReference type="Proteomes" id="UP001382455"/>
    </source>
</evidence>
<dbReference type="Proteomes" id="UP001382455">
    <property type="component" value="Unassembled WGS sequence"/>
</dbReference>
<evidence type="ECO:0000313" key="2">
    <source>
        <dbReference type="EMBL" id="MEI4551154.1"/>
    </source>
</evidence>
<keyword evidence="1" id="KW-1133">Transmembrane helix</keyword>
<dbReference type="RefSeq" id="WP_138631122.1">
    <property type="nucleotide sequence ID" value="NZ_JBAWKS010000002.1"/>
</dbReference>
<evidence type="ECO:0000256" key="1">
    <source>
        <dbReference type="SAM" id="Phobius"/>
    </source>
</evidence>
<feature type="transmembrane region" description="Helical" evidence="1">
    <location>
        <begin position="122"/>
        <end position="145"/>
    </location>
</feature>
<proteinExistence type="predicted"/>